<gene>
    <name evidence="2" type="ORF">KGMB01110_05110</name>
</gene>
<dbReference type="RefSeq" id="WP_136626673.1">
    <property type="nucleotide sequence ID" value="NZ_BHGK01000001.1"/>
</dbReference>
<feature type="transmembrane region" description="Helical" evidence="1">
    <location>
        <begin position="7"/>
        <end position="25"/>
    </location>
</feature>
<evidence type="ECO:0000313" key="2">
    <source>
        <dbReference type="EMBL" id="GCA66075.1"/>
    </source>
</evidence>
<protein>
    <submittedName>
        <fullName evidence="2">Uncharacterized protein</fullName>
    </submittedName>
</protein>
<reference evidence="3" key="1">
    <citation type="submission" date="2018-09" db="EMBL/GenBank/DDBJ databases">
        <title>Draft Genome Sequence of Mediterraneibacter sp. KCTC 15684.</title>
        <authorList>
            <person name="Kim J.S."/>
            <person name="Han K.I."/>
            <person name="Suh M.K."/>
            <person name="Lee K.C."/>
            <person name="Eom M.K."/>
            <person name="Lee J.H."/>
            <person name="Park S.H."/>
            <person name="Kang S.W."/>
            <person name="Park J.E."/>
            <person name="Oh B.S."/>
            <person name="Yu S.Y."/>
            <person name="Choi S.H."/>
            <person name="Lee D.H."/>
            <person name="Yoon H."/>
            <person name="Kim B."/>
            <person name="Yang S.J."/>
            <person name="Lee J.S."/>
        </authorList>
    </citation>
    <scope>NUCLEOTIDE SEQUENCE [LARGE SCALE GENOMIC DNA]</scope>
    <source>
        <strain evidence="3">KCTC 15684</strain>
    </source>
</reference>
<evidence type="ECO:0000256" key="1">
    <source>
        <dbReference type="SAM" id="Phobius"/>
    </source>
</evidence>
<dbReference type="Proteomes" id="UP000265643">
    <property type="component" value="Unassembled WGS sequence"/>
</dbReference>
<evidence type="ECO:0000313" key="3">
    <source>
        <dbReference type="Proteomes" id="UP000265643"/>
    </source>
</evidence>
<comment type="caution">
    <text evidence="2">The sequence shown here is derived from an EMBL/GenBank/DDBJ whole genome shotgun (WGS) entry which is preliminary data.</text>
</comment>
<keyword evidence="1" id="KW-1133">Transmembrane helix</keyword>
<proteinExistence type="predicted"/>
<keyword evidence="3" id="KW-1185">Reference proteome</keyword>
<sequence length="210" mass="23495">MKNLKKIIFVVLAVVVAAIYSYGVWPRAIYNTDIGANSYENTGKLNAGVVLTQTFVSTDHGLCGFSIKLTKLDNQVIGTYNWSVTEADSGKEVGTGVIDESSTENKEFVSSSAQKRGNIKVSFPIQEESEGKEYILTIQGENVQEDETMAVYMTEKGKSESTMKLDGENLEKASVIKLNYKRFNVETFIVFLAIVVYLVVFIKFMYKLFR</sequence>
<accession>A0A391NYL1</accession>
<keyword evidence="1" id="KW-0812">Transmembrane</keyword>
<dbReference type="AlphaFoldDB" id="A0A391NYL1"/>
<keyword evidence="1" id="KW-0472">Membrane</keyword>
<dbReference type="EMBL" id="BHGK01000001">
    <property type="protein sequence ID" value="GCA66075.1"/>
    <property type="molecule type" value="Genomic_DNA"/>
</dbReference>
<name>A0A391NYL1_9FIRM</name>
<feature type="transmembrane region" description="Helical" evidence="1">
    <location>
        <begin position="188"/>
        <end position="206"/>
    </location>
</feature>
<organism evidence="2 3">
    <name type="scientific">Mediterraneibacter butyricigenes</name>
    <dbReference type="NCBI Taxonomy" id="2316025"/>
    <lineage>
        <taxon>Bacteria</taxon>
        <taxon>Bacillati</taxon>
        <taxon>Bacillota</taxon>
        <taxon>Clostridia</taxon>
        <taxon>Lachnospirales</taxon>
        <taxon>Lachnospiraceae</taxon>
        <taxon>Mediterraneibacter</taxon>
    </lineage>
</organism>